<dbReference type="EMBL" id="JAKUCV010006649">
    <property type="protein sequence ID" value="KAJ4826502.1"/>
    <property type="molecule type" value="Genomic_DNA"/>
</dbReference>
<name>A0A9Q0J3A7_9ROSI</name>
<evidence type="ECO:0000313" key="3">
    <source>
        <dbReference type="Proteomes" id="UP001141552"/>
    </source>
</evidence>
<dbReference type="AlphaFoldDB" id="A0A9Q0J3A7"/>
<dbReference type="PANTHER" id="PTHR31579">
    <property type="entry name" value="OS03G0796600 PROTEIN"/>
    <property type="match status" value="1"/>
</dbReference>
<gene>
    <name evidence="2" type="ORF">Tsubulata_024819</name>
</gene>
<accession>A0A9Q0J3A7</accession>
<dbReference type="OrthoDB" id="747933at2759"/>
<dbReference type="NCBIfam" id="TIGR01615">
    <property type="entry name" value="A_thal_3542"/>
    <property type="match status" value="1"/>
</dbReference>
<proteinExistence type="predicted"/>
<dbReference type="Proteomes" id="UP001141552">
    <property type="component" value="Unassembled WGS sequence"/>
</dbReference>
<comment type="caution">
    <text evidence="2">The sequence shown here is derived from an EMBL/GenBank/DDBJ whole genome shotgun (WGS) entry which is preliminary data.</text>
</comment>
<reference evidence="2" key="2">
    <citation type="journal article" date="2023" name="Plants (Basel)">
        <title>Annotation of the Turnera subulata (Passifloraceae) Draft Genome Reveals the S-Locus Evolved after the Divergence of Turneroideae from Passifloroideae in a Stepwise Manner.</title>
        <authorList>
            <person name="Henning P.M."/>
            <person name="Roalson E.H."/>
            <person name="Mir W."/>
            <person name="McCubbin A.G."/>
            <person name="Shore J.S."/>
        </authorList>
    </citation>
    <scope>NUCLEOTIDE SEQUENCE</scope>
    <source>
        <strain evidence="2">F60SS</strain>
    </source>
</reference>
<reference evidence="2" key="1">
    <citation type="submission" date="2022-02" db="EMBL/GenBank/DDBJ databases">
        <authorList>
            <person name="Henning P.M."/>
            <person name="McCubbin A.G."/>
            <person name="Shore J.S."/>
        </authorList>
    </citation>
    <scope>NUCLEOTIDE SEQUENCE</scope>
    <source>
        <strain evidence="2">F60SS</strain>
        <tissue evidence="2">Leaves</tissue>
    </source>
</reference>
<feature type="region of interest" description="Disordered" evidence="1">
    <location>
        <begin position="37"/>
        <end position="57"/>
    </location>
</feature>
<dbReference type="Pfam" id="PF04720">
    <property type="entry name" value="PDDEXK_6"/>
    <property type="match status" value="1"/>
</dbReference>
<dbReference type="InterPro" id="IPR006502">
    <property type="entry name" value="PDDEXK-like"/>
</dbReference>
<keyword evidence="3" id="KW-1185">Reference proteome</keyword>
<protein>
    <submittedName>
        <fullName evidence="2">Uncharacterized protein</fullName>
    </submittedName>
</protein>
<evidence type="ECO:0000313" key="2">
    <source>
        <dbReference type="EMBL" id="KAJ4826502.1"/>
    </source>
</evidence>
<feature type="region of interest" description="Disordered" evidence="1">
    <location>
        <begin position="245"/>
        <end position="283"/>
    </location>
</feature>
<organism evidence="2 3">
    <name type="scientific">Turnera subulata</name>
    <dbReference type="NCBI Taxonomy" id="218843"/>
    <lineage>
        <taxon>Eukaryota</taxon>
        <taxon>Viridiplantae</taxon>
        <taxon>Streptophyta</taxon>
        <taxon>Embryophyta</taxon>
        <taxon>Tracheophyta</taxon>
        <taxon>Spermatophyta</taxon>
        <taxon>Magnoliopsida</taxon>
        <taxon>eudicotyledons</taxon>
        <taxon>Gunneridae</taxon>
        <taxon>Pentapetalae</taxon>
        <taxon>rosids</taxon>
        <taxon>fabids</taxon>
        <taxon>Malpighiales</taxon>
        <taxon>Passifloraceae</taxon>
        <taxon>Turnera</taxon>
    </lineage>
</organism>
<evidence type="ECO:0000256" key="1">
    <source>
        <dbReference type="SAM" id="MobiDB-lite"/>
    </source>
</evidence>
<feature type="compositionally biased region" description="Basic and acidic residues" evidence="1">
    <location>
        <begin position="248"/>
        <end position="257"/>
    </location>
</feature>
<sequence length="283" mass="32986">MGRNKVMVEEKAPGYHYNRMEDESLEDEVSVFLHEDFDGSTRSFEDEEEDDYESDAKNLHDPEERTLFWESQEALIQELLDHYNSTGSKFRQEISRIIGMAKKTDFCNFLEPSRDGCISCLRRRVVKLLSQKGFIATLCTSEWKHSRKLPGGRHEYIEVIASTSGSKKQVPYLIELEFRDQFRIAKACDEYHRLVALLPEYYIGKPKYLNAIIGVLCDAASRSMKEKKIHMGPWRKRGFMQMKWSGSTEKREEESARKFSQFPSEQENDSCLQFRAPPPLIVT</sequence>
<dbReference type="PANTHER" id="PTHR31579:SF49">
    <property type="entry name" value="DUF506 FAMILY PROTEIN"/>
    <property type="match status" value="1"/>
</dbReference>
<feature type="compositionally biased region" description="Polar residues" evidence="1">
    <location>
        <begin position="261"/>
        <end position="271"/>
    </location>
</feature>